<evidence type="ECO:0000256" key="1">
    <source>
        <dbReference type="ARBA" id="ARBA00022741"/>
    </source>
</evidence>
<dbReference type="OrthoDB" id="9786803at2"/>
<dbReference type="AlphaFoldDB" id="H6LFW4"/>
<evidence type="ECO:0000256" key="2">
    <source>
        <dbReference type="ARBA" id="ARBA00022801"/>
    </source>
</evidence>
<dbReference type="GO" id="GO:0017111">
    <property type="term" value="F:ribonucleoside triphosphate phosphatase activity"/>
    <property type="evidence" value="ECO:0007669"/>
    <property type="project" value="UniProtKB-EC"/>
</dbReference>
<evidence type="ECO:0000313" key="5">
    <source>
        <dbReference type="Proteomes" id="UP000007177"/>
    </source>
</evidence>
<proteinExistence type="predicted"/>
<reference evidence="4 5" key="2">
    <citation type="journal article" date="2012" name="PLoS ONE">
        <title>An ancient pathway combining carbon dioxide fixation with the generation and utilization of a sodium ion gradient for ATP synthesis.</title>
        <authorList>
            <person name="Poehlein A."/>
            <person name="Schmidt S."/>
            <person name="Kaster A.K."/>
            <person name="Goenrich M."/>
            <person name="Vollmers J."/>
            <person name="Thurmer A."/>
            <person name="Bertsch J."/>
            <person name="Schuchmann K."/>
            <person name="Voigt B."/>
            <person name="Hecker M."/>
            <person name="Daniel R."/>
            <person name="Thauer R.K."/>
            <person name="Gottschalk G."/>
            <person name="Muller V."/>
        </authorList>
    </citation>
    <scope>NUCLEOTIDE SEQUENCE [LARGE SCALE GENOMIC DNA]</scope>
    <source>
        <strain evidence="5">ATCC 29683 / DSM 1030 / JCM 2381 / KCTC 1655 / WB1</strain>
    </source>
</reference>
<reference evidence="5" key="1">
    <citation type="submission" date="2011-07" db="EMBL/GenBank/DDBJ databases">
        <title>Complete genome sequence of Acetobacterium woodii.</title>
        <authorList>
            <person name="Poehlein A."/>
            <person name="Schmidt S."/>
            <person name="Kaster A.-K."/>
            <person name="Goenrich M."/>
            <person name="Vollmers J."/>
            <person name="Thuermer A."/>
            <person name="Gottschalk G."/>
            <person name="Thauer R.K."/>
            <person name="Daniel R."/>
            <person name="Mueller V."/>
        </authorList>
    </citation>
    <scope>NUCLEOTIDE SEQUENCE [LARGE SCALE GENOMIC DNA]</scope>
    <source>
        <strain evidence="5">ATCC 29683 / DSM 1030 / JCM 2381 / KCTC 1655 / WB1</strain>
    </source>
</reference>
<accession>H6LFW4</accession>
<dbReference type="RefSeq" id="WP_014355855.1">
    <property type="nucleotide sequence ID" value="NC_016894.1"/>
</dbReference>
<dbReference type="EC" id="3.6.1.15" evidence="4"/>
<evidence type="ECO:0000313" key="4">
    <source>
        <dbReference type="EMBL" id="AFA48252.1"/>
    </source>
</evidence>
<dbReference type="Pfam" id="PF03266">
    <property type="entry name" value="NTPase_1"/>
    <property type="match status" value="1"/>
</dbReference>
<dbReference type="eggNOG" id="COG1618">
    <property type="taxonomic scope" value="Bacteria"/>
</dbReference>
<dbReference type="GO" id="GO:0005524">
    <property type="term" value="F:ATP binding"/>
    <property type="evidence" value="ECO:0007669"/>
    <property type="project" value="UniProtKB-KW"/>
</dbReference>
<dbReference type="InterPro" id="IPR027417">
    <property type="entry name" value="P-loop_NTPase"/>
</dbReference>
<dbReference type="Proteomes" id="UP000007177">
    <property type="component" value="Chromosome"/>
</dbReference>
<sequence length="172" mass="19626">MHVFLTGEIQVGKTTVIAKTIQGLKMSYGGFKTYFGKDRECDDRFLYLNSVLEPNNIDDQNRIVEFRKDQFPLVSTQKFDSDGVRLIKEARSHADLIVMDECGNLENEAIAFQDEILAALDQDKPILGVIKLASSGWTDLIRNHKNVTLITVTKENREQLPEILVRHFSKKN</sequence>
<dbReference type="HOGENOM" id="CLU_103145_2_0_9"/>
<dbReference type="InterPro" id="IPR004948">
    <property type="entry name" value="Nuc-triphosphatase_THEP1"/>
</dbReference>
<dbReference type="SUPFAM" id="SSF52540">
    <property type="entry name" value="P-loop containing nucleoside triphosphate hydrolases"/>
    <property type="match status" value="1"/>
</dbReference>
<dbReference type="Gene3D" id="3.40.50.300">
    <property type="entry name" value="P-loop containing nucleotide triphosphate hydrolases"/>
    <property type="match status" value="1"/>
</dbReference>
<dbReference type="KEGG" id="awo:Awo_c14690"/>
<dbReference type="PANTHER" id="PTHR43146">
    <property type="entry name" value="CANCER-RELATED NUCLEOSIDE-TRIPHOSPHATASE"/>
    <property type="match status" value="1"/>
</dbReference>
<keyword evidence="2 4" id="KW-0378">Hydrolase</keyword>
<protein>
    <submittedName>
        <fullName evidence="4">Nucleoside-triphosphatase</fullName>
        <ecNumber evidence="4">3.6.1.15</ecNumber>
    </submittedName>
</protein>
<organism evidence="4 5">
    <name type="scientific">Acetobacterium woodii (strain ATCC 29683 / DSM 1030 / JCM 2381 / KCTC 1655 / WB1)</name>
    <dbReference type="NCBI Taxonomy" id="931626"/>
    <lineage>
        <taxon>Bacteria</taxon>
        <taxon>Bacillati</taxon>
        <taxon>Bacillota</taxon>
        <taxon>Clostridia</taxon>
        <taxon>Eubacteriales</taxon>
        <taxon>Eubacteriaceae</taxon>
        <taxon>Acetobacterium</taxon>
    </lineage>
</organism>
<dbReference type="PANTHER" id="PTHR43146:SF1">
    <property type="entry name" value="CANCER-RELATED NUCLEOSIDE-TRIPHOSPHATASE"/>
    <property type="match status" value="1"/>
</dbReference>
<dbReference type="EMBL" id="CP002987">
    <property type="protein sequence ID" value="AFA48252.1"/>
    <property type="molecule type" value="Genomic_DNA"/>
</dbReference>
<dbReference type="STRING" id="931626.Awo_c14690"/>
<keyword evidence="1" id="KW-0547">Nucleotide-binding</keyword>
<gene>
    <name evidence="4" type="ordered locus">Awo_c14690</name>
</gene>
<keyword evidence="3" id="KW-0067">ATP-binding</keyword>
<keyword evidence="5" id="KW-1185">Reference proteome</keyword>
<name>H6LFW4_ACEWD</name>
<evidence type="ECO:0000256" key="3">
    <source>
        <dbReference type="ARBA" id="ARBA00022840"/>
    </source>
</evidence>